<accession>A0A0A9C202</accession>
<evidence type="ECO:0000313" key="1">
    <source>
        <dbReference type="EMBL" id="JAD70324.1"/>
    </source>
</evidence>
<name>A0A0A9C202_ARUDO</name>
<reference evidence="1" key="1">
    <citation type="submission" date="2014-09" db="EMBL/GenBank/DDBJ databases">
        <authorList>
            <person name="Magalhaes I.L.F."/>
            <person name="Oliveira U."/>
            <person name="Santos F.R."/>
            <person name="Vidigal T.H.D.A."/>
            <person name="Brescovit A.D."/>
            <person name="Santos A.J."/>
        </authorList>
    </citation>
    <scope>NUCLEOTIDE SEQUENCE</scope>
    <source>
        <tissue evidence="1">Shoot tissue taken approximately 20 cm above the soil surface</tissue>
    </source>
</reference>
<sequence>MTMTRVCCGFKLIHPPYHFIFRLKQRCVIYNKVLWLLLRFF</sequence>
<protein>
    <submittedName>
        <fullName evidence="1">Uncharacterized protein</fullName>
    </submittedName>
</protein>
<reference evidence="1" key="2">
    <citation type="journal article" date="2015" name="Data Brief">
        <title>Shoot transcriptome of the giant reed, Arundo donax.</title>
        <authorList>
            <person name="Barrero R.A."/>
            <person name="Guerrero F.D."/>
            <person name="Moolhuijzen P."/>
            <person name="Goolsby J.A."/>
            <person name="Tidwell J."/>
            <person name="Bellgard S.E."/>
            <person name="Bellgard M.I."/>
        </authorList>
    </citation>
    <scope>NUCLEOTIDE SEQUENCE</scope>
    <source>
        <tissue evidence="1">Shoot tissue taken approximately 20 cm above the soil surface</tissue>
    </source>
</reference>
<proteinExistence type="predicted"/>
<dbReference type="EMBL" id="GBRH01227571">
    <property type="protein sequence ID" value="JAD70324.1"/>
    <property type="molecule type" value="Transcribed_RNA"/>
</dbReference>
<organism evidence="1">
    <name type="scientific">Arundo donax</name>
    <name type="common">Giant reed</name>
    <name type="synonym">Donax arundinaceus</name>
    <dbReference type="NCBI Taxonomy" id="35708"/>
    <lineage>
        <taxon>Eukaryota</taxon>
        <taxon>Viridiplantae</taxon>
        <taxon>Streptophyta</taxon>
        <taxon>Embryophyta</taxon>
        <taxon>Tracheophyta</taxon>
        <taxon>Spermatophyta</taxon>
        <taxon>Magnoliopsida</taxon>
        <taxon>Liliopsida</taxon>
        <taxon>Poales</taxon>
        <taxon>Poaceae</taxon>
        <taxon>PACMAD clade</taxon>
        <taxon>Arundinoideae</taxon>
        <taxon>Arundineae</taxon>
        <taxon>Arundo</taxon>
    </lineage>
</organism>
<dbReference type="AlphaFoldDB" id="A0A0A9C202"/>